<protein>
    <submittedName>
        <fullName evidence="1">Uncharacterized protein</fullName>
    </submittedName>
</protein>
<dbReference type="Proteomes" id="UP000055048">
    <property type="component" value="Unassembled WGS sequence"/>
</dbReference>
<gene>
    <name evidence="1" type="ORF">T05_15448</name>
</gene>
<name>A0A0V0T449_9BILA</name>
<proteinExistence type="predicted"/>
<keyword evidence="2" id="KW-1185">Reference proteome</keyword>
<evidence type="ECO:0000313" key="1">
    <source>
        <dbReference type="EMBL" id="KRX33621.1"/>
    </source>
</evidence>
<reference evidence="1 2" key="1">
    <citation type="submission" date="2015-01" db="EMBL/GenBank/DDBJ databases">
        <title>Evolution of Trichinella species and genotypes.</title>
        <authorList>
            <person name="Korhonen P.K."/>
            <person name="Edoardo P."/>
            <person name="Giuseppe L.R."/>
            <person name="Gasser R.B."/>
        </authorList>
    </citation>
    <scope>NUCLEOTIDE SEQUENCE [LARGE SCALE GENOMIC DNA]</scope>
    <source>
        <strain evidence="1">ISS417</strain>
    </source>
</reference>
<organism evidence="1 2">
    <name type="scientific">Trichinella murrelli</name>
    <dbReference type="NCBI Taxonomy" id="144512"/>
    <lineage>
        <taxon>Eukaryota</taxon>
        <taxon>Metazoa</taxon>
        <taxon>Ecdysozoa</taxon>
        <taxon>Nematoda</taxon>
        <taxon>Enoplea</taxon>
        <taxon>Dorylaimia</taxon>
        <taxon>Trichinellida</taxon>
        <taxon>Trichinellidae</taxon>
        <taxon>Trichinella</taxon>
    </lineage>
</organism>
<sequence length="122" mass="13817">MSSFVMLVQNTRLACDPFFKLLSTSSYFASIALPRKCNFLAFASSIMMDSMQSTETPALSTKCWRQNLIRFLGVSQTLSNNRSVLSMPDTDKTRDWHTQIHISNGAQYGKHATSYVTNNFFL</sequence>
<comment type="caution">
    <text evidence="1">The sequence shown here is derived from an EMBL/GenBank/DDBJ whole genome shotgun (WGS) entry which is preliminary data.</text>
</comment>
<dbReference type="AlphaFoldDB" id="A0A0V0T449"/>
<dbReference type="EMBL" id="JYDJ01000750">
    <property type="protein sequence ID" value="KRX33621.1"/>
    <property type="molecule type" value="Genomic_DNA"/>
</dbReference>
<accession>A0A0V0T449</accession>
<evidence type="ECO:0000313" key="2">
    <source>
        <dbReference type="Proteomes" id="UP000055048"/>
    </source>
</evidence>